<dbReference type="InterPro" id="IPR050403">
    <property type="entry name" value="Myosin_RLC"/>
</dbReference>
<evidence type="ECO:0000256" key="1">
    <source>
        <dbReference type="ARBA" id="ARBA00022737"/>
    </source>
</evidence>
<dbReference type="SUPFAM" id="SSF47473">
    <property type="entry name" value="EF-hand"/>
    <property type="match status" value="1"/>
</dbReference>
<dbReference type="CDD" id="cd00051">
    <property type="entry name" value="EFh"/>
    <property type="match status" value="1"/>
</dbReference>
<dbReference type="Proteomes" id="UP000192247">
    <property type="component" value="Unassembled WGS sequence"/>
</dbReference>
<dbReference type="InParanoid" id="A0A1V9XXP9"/>
<dbReference type="Gene3D" id="1.10.238.10">
    <property type="entry name" value="EF-hand"/>
    <property type="match status" value="2"/>
</dbReference>
<dbReference type="AlphaFoldDB" id="A0A1V9XXP9"/>
<keyword evidence="4" id="KW-1185">Reference proteome</keyword>
<feature type="domain" description="EF-hand" evidence="2">
    <location>
        <begin position="139"/>
        <end position="174"/>
    </location>
</feature>
<feature type="domain" description="EF-hand" evidence="2">
    <location>
        <begin position="33"/>
        <end position="68"/>
    </location>
</feature>
<dbReference type="InterPro" id="IPR011992">
    <property type="entry name" value="EF-hand-dom_pair"/>
</dbReference>
<dbReference type="GO" id="GO:0005509">
    <property type="term" value="F:calcium ion binding"/>
    <property type="evidence" value="ECO:0007669"/>
    <property type="project" value="InterPro"/>
</dbReference>
<comment type="caution">
    <text evidence="3">The sequence shown here is derived from an EMBL/GenBank/DDBJ whole genome shotgun (WGS) entry which is preliminary data.</text>
</comment>
<feature type="domain" description="EF-hand" evidence="2">
    <location>
        <begin position="103"/>
        <end position="138"/>
    </location>
</feature>
<gene>
    <name evidence="3" type="ORF">BIW11_00354</name>
</gene>
<keyword evidence="1" id="KW-0677">Repeat</keyword>
<dbReference type="InterPro" id="IPR002048">
    <property type="entry name" value="EF_hand_dom"/>
</dbReference>
<dbReference type="Pfam" id="PF13499">
    <property type="entry name" value="EF-hand_7"/>
    <property type="match status" value="1"/>
</dbReference>
<accession>A0A1V9XXP9</accession>
<dbReference type="Pfam" id="PF13405">
    <property type="entry name" value="EF-hand_6"/>
    <property type="match status" value="1"/>
</dbReference>
<protein>
    <submittedName>
        <fullName evidence="3">Myosin regulatory light chain sqh-like</fullName>
    </submittedName>
</protein>
<evidence type="ECO:0000313" key="4">
    <source>
        <dbReference type="Proteomes" id="UP000192247"/>
    </source>
</evidence>
<dbReference type="EMBL" id="MNPL01002598">
    <property type="protein sequence ID" value="OQR78138.1"/>
    <property type="molecule type" value="Genomic_DNA"/>
</dbReference>
<dbReference type="OrthoDB" id="429467at2759"/>
<organism evidence="3 4">
    <name type="scientific">Tropilaelaps mercedesae</name>
    <dbReference type="NCBI Taxonomy" id="418985"/>
    <lineage>
        <taxon>Eukaryota</taxon>
        <taxon>Metazoa</taxon>
        <taxon>Ecdysozoa</taxon>
        <taxon>Arthropoda</taxon>
        <taxon>Chelicerata</taxon>
        <taxon>Arachnida</taxon>
        <taxon>Acari</taxon>
        <taxon>Parasitiformes</taxon>
        <taxon>Mesostigmata</taxon>
        <taxon>Gamasina</taxon>
        <taxon>Dermanyssoidea</taxon>
        <taxon>Laelapidae</taxon>
        <taxon>Tropilaelaps</taxon>
    </lineage>
</organism>
<dbReference type="SMART" id="SM00054">
    <property type="entry name" value="EFh"/>
    <property type="match status" value="3"/>
</dbReference>
<reference evidence="3 4" key="1">
    <citation type="journal article" date="2017" name="Gigascience">
        <title>Draft genome of the honey bee ectoparasitic mite, Tropilaelaps mercedesae, is shaped by the parasitic life history.</title>
        <authorList>
            <person name="Dong X."/>
            <person name="Armstrong S.D."/>
            <person name="Xia D."/>
            <person name="Makepeace B.L."/>
            <person name="Darby A.C."/>
            <person name="Kadowaki T."/>
        </authorList>
    </citation>
    <scope>NUCLEOTIDE SEQUENCE [LARGE SCALE GENOMIC DNA]</scope>
    <source>
        <strain evidence="3">Wuxi-XJTLU</strain>
    </source>
</reference>
<proteinExistence type="predicted"/>
<evidence type="ECO:0000259" key="2">
    <source>
        <dbReference type="PROSITE" id="PS50222"/>
    </source>
</evidence>
<name>A0A1V9XXP9_9ACAR</name>
<dbReference type="PANTHER" id="PTHR23049">
    <property type="entry name" value="MYOSIN REGULATORY LIGHT CHAIN 2"/>
    <property type="match status" value="1"/>
</dbReference>
<sequence>MASCREAGDVVNRRKTKPQYADTSNIFKVFDMAHTMELKEAFNLIDQERDGHISREDLRIMFESLGKTPDDSLLDGMINDACGNRINFTMFLTLFAERLRQTDPADVIRDAFSLLDEANTGYVSQDRLRELLTTMGDRLNDEQVDDIFRSAPIDKSGNFDYIEFTRILKHGLEDDNEV</sequence>
<dbReference type="FunFam" id="1.10.238.10:FF:000001">
    <property type="entry name" value="Calmodulin 1"/>
    <property type="match status" value="1"/>
</dbReference>
<dbReference type="PROSITE" id="PS50222">
    <property type="entry name" value="EF_HAND_2"/>
    <property type="match status" value="3"/>
</dbReference>
<evidence type="ECO:0000313" key="3">
    <source>
        <dbReference type="EMBL" id="OQR78138.1"/>
    </source>
</evidence>
<dbReference type="STRING" id="418985.A0A1V9XXP9"/>